<dbReference type="InterPro" id="IPR016181">
    <property type="entry name" value="Acyl_CoA_acyltransferase"/>
</dbReference>
<dbReference type="PROSITE" id="PS51186">
    <property type="entry name" value="GNAT"/>
    <property type="match status" value="1"/>
</dbReference>
<keyword evidence="1 4" id="KW-0808">Transferase</keyword>
<reference evidence="4 7" key="1">
    <citation type="journal article" date="2012" name="J. Bacteriol.">
        <title>Draft Genome Sequence of Turicella otitidis ATCC 51513, Isolated from Middle Ear Fluid from a Child with Otitis Media.</title>
        <authorList>
            <person name="Brinkrolf K."/>
            <person name="Schneider J."/>
            <person name="Knecht M."/>
            <person name="Ruckert C."/>
            <person name="Tauch A."/>
        </authorList>
    </citation>
    <scope>NUCLEOTIDE SEQUENCE [LARGE SCALE GENOMIC DNA]</scope>
    <source>
        <strain evidence="4 7">ATCC 51513</strain>
    </source>
</reference>
<dbReference type="SUPFAM" id="SSF55729">
    <property type="entry name" value="Acyl-CoA N-acyltransferases (Nat)"/>
    <property type="match status" value="1"/>
</dbReference>
<dbReference type="Pfam" id="PF00583">
    <property type="entry name" value="Acetyltransf_1"/>
    <property type="match status" value="1"/>
</dbReference>
<dbReference type="PANTHER" id="PTHR43072:SF23">
    <property type="entry name" value="UPF0039 PROTEIN C11D3.02C"/>
    <property type="match status" value="1"/>
</dbReference>
<dbReference type="EC" id="2.3.1.183" evidence="4"/>
<dbReference type="CDD" id="cd04301">
    <property type="entry name" value="NAT_SF"/>
    <property type="match status" value="1"/>
</dbReference>
<dbReference type="RefSeq" id="WP_004600235.1">
    <property type="nucleotide sequence ID" value="NZ_HF541865.1"/>
</dbReference>
<evidence type="ECO:0000256" key="1">
    <source>
        <dbReference type="ARBA" id="ARBA00022679"/>
    </source>
</evidence>
<dbReference type="OrthoDB" id="3173333at2"/>
<comment type="caution">
    <text evidence="4">The sequence shown here is derived from an EMBL/GenBank/DDBJ whole genome shotgun (WGS) entry which is preliminary data.</text>
</comment>
<evidence type="ECO:0000313" key="7">
    <source>
        <dbReference type="Proteomes" id="UP000011016"/>
    </source>
</evidence>
<protein>
    <submittedName>
        <fullName evidence="4">Phosphinothricin acetyltransferase</fullName>
        <ecNumber evidence="4">2.3.1.183</ecNumber>
    </submittedName>
</protein>
<dbReference type="EMBL" id="AHAE01000021">
    <property type="protein sequence ID" value="EJZ82687.1"/>
    <property type="molecule type" value="Genomic_DNA"/>
</dbReference>
<proteinExistence type="predicted"/>
<dbReference type="HOGENOM" id="CLU_013985_4_5_11"/>
<dbReference type="GO" id="GO:0102971">
    <property type="term" value="F:phosphinothricin N-acetyltransferase activity"/>
    <property type="evidence" value="ECO:0007669"/>
    <property type="project" value="UniProtKB-EC"/>
</dbReference>
<evidence type="ECO:0000313" key="6">
    <source>
        <dbReference type="Proteomes" id="UP000006078"/>
    </source>
</evidence>
<dbReference type="Gene3D" id="3.40.630.30">
    <property type="match status" value="1"/>
</dbReference>
<dbReference type="AlphaFoldDB" id="I7JVJ5"/>
<reference evidence="5 6" key="2">
    <citation type="submission" date="2012-08" db="EMBL/GenBank/DDBJ databases">
        <title>The Genome Sequence of Turicella otitidis ATCC 51513.</title>
        <authorList>
            <consortium name="The Broad Institute Genome Sequencing Platform"/>
            <person name="Earl A."/>
            <person name="Ward D."/>
            <person name="Feldgarden M."/>
            <person name="Gevers D."/>
            <person name="Huys G."/>
            <person name="Walker B."/>
            <person name="Young S.K."/>
            <person name="Zeng Q."/>
            <person name="Gargeya S."/>
            <person name="Fitzgerald M."/>
            <person name="Haas B."/>
            <person name="Abouelleil A."/>
            <person name="Alvarado L."/>
            <person name="Arachchi H.M."/>
            <person name="Berlin A.M."/>
            <person name="Chapman S.B."/>
            <person name="Goldberg J."/>
            <person name="Griggs A."/>
            <person name="Gujja S."/>
            <person name="Hansen M."/>
            <person name="Howarth C."/>
            <person name="Imamovic A."/>
            <person name="Larimer J."/>
            <person name="McCowen C."/>
            <person name="Montmayeur A."/>
            <person name="Murphy C."/>
            <person name="Neiman D."/>
            <person name="Pearson M."/>
            <person name="Priest M."/>
            <person name="Roberts A."/>
            <person name="Saif S."/>
            <person name="Shea T."/>
            <person name="Sisk P."/>
            <person name="Sykes S."/>
            <person name="Wortman J."/>
            <person name="Nusbaum C."/>
            <person name="Birren B."/>
        </authorList>
    </citation>
    <scope>NUCLEOTIDE SEQUENCE [LARGE SCALE GENOMIC DNA]</scope>
    <source>
        <strain evidence="5 6">ATCC 51513</strain>
    </source>
</reference>
<feature type="domain" description="N-acetyltransferase" evidence="3">
    <location>
        <begin position="8"/>
        <end position="173"/>
    </location>
</feature>
<dbReference type="STRING" id="29321.AAV33_07375"/>
<evidence type="ECO:0000313" key="5">
    <source>
        <dbReference type="EMBL" id="EJZ82687.1"/>
    </source>
</evidence>
<dbReference type="InterPro" id="IPR000182">
    <property type="entry name" value="GNAT_dom"/>
</dbReference>
<keyword evidence="2 4" id="KW-0012">Acyltransferase</keyword>
<dbReference type="PANTHER" id="PTHR43072">
    <property type="entry name" value="N-ACETYLTRANSFERASE"/>
    <property type="match status" value="1"/>
</dbReference>
<name>I7JVJ5_9CORY</name>
<evidence type="ECO:0000313" key="4">
    <source>
        <dbReference type="EMBL" id="CCI82946.1"/>
    </source>
</evidence>
<keyword evidence="6" id="KW-1185">Reference proteome</keyword>
<dbReference type="Proteomes" id="UP000011016">
    <property type="component" value="Unassembled WGS sequence"/>
</dbReference>
<evidence type="ECO:0000259" key="3">
    <source>
        <dbReference type="PROSITE" id="PS51186"/>
    </source>
</evidence>
<dbReference type="Proteomes" id="UP000006078">
    <property type="component" value="Unassembled WGS sequence"/>
</dbReference>
<dbReference type="EMBL" id="CAJZ01000025">
    <property type="protein sequence ID" value="CCI82946.1"/>
    <property type="molecule type" value="Genomic_DNA"/>
</dbReference>
<organism evidence="4 7">
    <name type="scientific">Corynebacterium otitidis ATCC 51513</name>
    <dbReference type="NCBI Taxonomy" id="883169"/>
    <lineage>
        <taxon>Bacteria</taxon>
        <taxon>Bacillati</taxon>
        <taxon>Actinomycetota</taxon>
        <taxon>Actinomycetes</taxon>
        <taxon>Mycobacteriales</taxon>
        <taxon>Corynebacteriaceae</taxon>
        <taxon>Corynebacterium</taxon>
    </lineage>
</organism>
<dbReference type="eggNOG" id="COG1247">
    <property type="taxonomic scope" value="Bacteria"/>
</dbReference>
<evidence type="ECO:0000256" key="2">
    <source>
        <dbReference type="ARBA" id="ARBA00023315"/>
    </source>
</evidence>
<accession>I7JVJ5</accession>
<gene>
    <name evidence="4" type="ORF">BN46_0197</name>
    <name evidence="5" type="ORF">HMPREF9719_00345</name>
</gene>
<dbReference type="PATRIC" id="fig|883169.3.peg.322"/>
<sequence>MAEGNNDILVREMTEQDYEQVREIYENGIKSGHATFERKAPEWEEFYSHKLPETLFVAVEASNPDKVVGWVSGAPISTRQVFHGVVEDSIYTDPEEIGRGIAGKLLDRFIERCAALGKWGIHSWIFPENEGSQRLHESRGFTKVATYHHIAKMPYGEREGEWRDTDVWEKLLDKPDIHVEDLPDT</sequence>